<dbReference type="PANTHER" id="PTHR34477">
    <property type="entry name" value="UPF0213 PROTEIN YHBQ"/>
    <property type="match status" value="1"/>
</dbReference>
<evidence type="ECO:0000313" key="4">
    <source>
        <dbReference type="Proteomes" id="UP000001964"/>
    </source>
</evidence>
<dbReference type="InterPro" id="IPR050190">
    <property type="entry name" value="UPF0213_domain"/>
</dbReference>
<dbReference type="AlphaFoldDB" id="Q0ARB7"/>
<accession>Q0ARB7</accession>
<dbReference type="InterPro" id="IPR000305">
    <property type="entry name" value="GIY-YIG_endonuc"/>
</dbReference>
<dbReference type="PANTHER" id="PTHR34477:SF5">
    <property type="entry name" value="BSL5627 PROTEIN"/>
    <property type="match status" value="1"/>
</dbReference>
<dbReference type="Proteomes" id="UP000001964">
    <property type="component" value="Chromosome"/>
</dbReference>
<reference evidence="3 4" key="1">
    <citation type="submission" date="2006-08" db="EMBL/GenBank/DDBJ databases">
        <title>Complete sequence of Maricaulis maris MCS10.</title>
        <authorList>
            <consortium name="US DOE Joint Genome Institute"/>
            <person name="Copeland A."/>
            <person name="Lucas S."/>
            <person name="Lapidus A."/>
            <person name="Barry K."/>
            <person name="Detter J.C."/>
            <person name="Glavina del Rio T."/>
            <person name="Hammon N."/>
            <person name="Israni S."/>
            <person name="Dalin E."/>
            <person name="Tice H."/>
            <person name="Pitluck S."/>
            <person name="Saunders E."/>
            <person name="Brettin T."/>
            <person name="Bruce D."/>
            <person name="Han C."/>
            <person name="Tapia R."/>
            <person name="Gilna P."/>
            <person name="Schmutz J."/>
            <person name="Larimer F."/>
            <person name="Land M."/>
            <person name="Hauser L."/>
            <person name="Kyrpides N."/>
            <person name="Mikhailova N."/>
            <person name="Viollier P."/>
            <person name="Stephens C."/>
            <person name="Richardson P."/>
        </authorList>
    </citation>
    <scope>NUCLEOTIDE SEQUENCE [LARGE SCALE GENOMIC DNA]</scope>
    <source>
        <strain evidence="3 4">MCS10</strain>
    </source>
</reference>
<gene>
    <name evidence="3" type="ordered locus">Mmar10_0877</name>
</gene>
<proteinExistence type="inferred from homology"/>
<organism evidence="3 4">
    <name type="scientific">Maricaulis maris (strain MCS10)</name>
    <name type="common">Caulobacter maris</name>
    <dbReference type="NCBI Taxonomy" id="394221"/>
    <lineage>
        <taxon>Bacteria</taxon>
        <taxon>Pseudomonadati</taxon>
        <taxon>Pseudomonadota</taxon>
        <taxon>Alphaproteobacteria</taxon>
        <taxon>Maricaulales</taxon>
        <taxon>Maricaulaceae</taxon>
        <taxon>Maricaulis</taxon>
    </lineage>
</organism>
<dbReference type="Gene3D" id="3.40.1440.10">
    <property type="entry name" value="GIY-YIG endonuclease"/>
    <property type="match status" value="1"/>
</dbReference>
<dbReference type="CDD" id="cd10448">
    <property type="entry name" value="GIY-YIG_unchar_3"/>
    <property type="match status" value="1"/>
</dbReference>
<feature type="domain" description="GIY-YIG" evidence="2">
    <location>
        <begin position="12"/>
        <end position="89"/>
    </location>
</feature>
<dbReference type="SUPFAM" id="SSF82771">
    <property type="entry name" value="GIY-YIG endonuclease"/>
    <property type="match status" value="1"/>
</dbReference>
<evidence type="ECO:0000259" key="2">
    <source>
        <dbReference type="PROSITE" id="PS50164"/>
    </source>
</evidence>
<sequence length="125" mass="14852">MTRHQMQSIIAFMFHVYLLTSHKNGTLYCGVTRELLARVYAHKVRKAGGFTARYGVDQLVWFESHELVNNAITREKRIKRWRRAWKVNLIETTNPDWRDLYWEMGGIDPREVVPDGMRAWESDKV</sequence>
<dbReference type="InterPro" id="IPR035901">
    <property type="entry name" value="GIY-YIG_endonuc_sf"/>
</dbReference>
<name>Q0ARB7_MARMM</name>
<comment type="similarity">
    <text evidence="1">Belongs to the UPF0213 family.</text>
</comment>
<evidence type="ECO:0000313" key="3">
    <source>
        <dbReference type="EMBL" id="ABI65170.1"/>
    </source>
</evidence>
<dbReference type="eggNOG" id="COG2827">
    <property type="taxonomic scope" value="Bacteria"/>
</dbReference>
<dbReference type="Pfam" id="PF01541">
    <property type="entry name" value="GIY-YIG"/>
    <property type="match status" value="1"/>
</dbReference>
<dbReference type="EMBL" id="CP000449">
    <property type="protein sequence ID" value="ABI65170.1"/>
    <property type="molecule type" value="Genomic_DNA"/>
</dbReference>
<dbReference type="PROSITE" id="PS50164">
    <property type="entry name" value="GIY_YIG"/>
    <property type="match status" value="1"/>
</dbReference>
<keyword evidence="4" id="KW-1185">Reference proteome</keyword>
<dbReference type="HOGENOM" id="CLU_135650_3_1_5"/>
<evidence type="ECO:0000256" key="1">
    <source>
        <dbReference type="ARBA" id="ARBA00007435"/>
    </source>
</evidence>
<dbReference type="KEGG" id="mmr:Mmar10_0877"/>
<protein>
    <submittedName>
        <fullName evidence="3">Excinuclease ABC, C subunit domain protein</fullName>
    </submittedName>
</protein>